<dbReference type="Pfam" id="PF13424">
    <property type="entry name" value="TPR_12"/>
    <property type="match status" value="5"/>
</dbReference>
<dbReference type="InterPro" id="IPR011990">
    <property type="entry name" value="TPR-like_helical_dom_sf"/>
</dbReference>
<gene>
    <name evidence="3" type="ORF">VPK24_14795</name>
</gene>
<keyword evidence="4" id="KW-1185">Reference proteome</keyword>
<sequence>MRGLWLGGLVWLLGATSAIALPQPVRSAQPAQSPTDLPSKPAADRLLQQGIQQYRTGQFRAALQSWEAALQIYRALRSQSGEAAALGNLGNAYDALGQYQRAIEYHEQSLALDRQRGNLQGVAQSIHNLGNAYQSLGDHQRAITYYEQSLAIERQLGDQSGLADSLGSLGNAYNRLGQYQRAITYYEQSLEIDRAIGNQQGISASLGNLGLAYQSLGNYQRALDYHEQSLTLDRQLGDRQGEAISLGNLGTIYNLLGQYQRSINYQEQALAIKREIGDRNGEAISLSNLGQIYNSLGQQQRAIDYQEQALAIKREIGDRNGEAISLNHLGNVYNNLGQHQQAINYYEQALAIQRAIGDRENEAVVLSSLGNSYHDLGQYQRAITYHEQSLAIKRKIGNRAGEAYSLTVLGMTYHALNQYQRAIEYYEQSLAIARSIGSREVAAMTFSNLGLANFYTNRLAESAKALQSSLDLLEAIQADFGQNDRDRISLLETQQNVYQALQRTLIAMNQMAEGVVVADRGRARSLLSFLQSNPTSPNSSLTAAEMQLIAQQQNGTIIHYSTVWRELYIWVIPPQGAIAFRKVPLPESAKGLGQTAEALRNSAVTLRLISMRGNDQGLSDLANQLRGTGNEQITENPTDLRQGYDLLIKPIADLLPTETGSKLIIIPHRELAVVPFAALRDESGKFLIDRYTLAFAPSVSVLAEAARRPQTNNGPALIVGNPDPMPDNLNPLQGAESEARAIAQTLNATPLIGAQATESKVKERIDRAGLLHFATHGVVPRTADGGLESWLALVPDGKEDGRLMIAEIFDRNLQARLAVLSACDTGRGTVSGEGVIGLARAFFKAGVPTVVASLWKVPDEPTALMMQIFYAERAAGSDPAVALRSAMLQVREQYPGPQNWAAFVAIGDTN</sequence>
<feature type="repeat" description="TPR" evidence="1">
    <location>
        <begin position="203"/>
        <end position="236"/>
    </location>
</feature>
<evidence type="ECO:0000313" key="3">
    <source>
        <dbReference type="EMBL" id="MFG3818910.1"/>
    </source>
</evidence>
<evidence type="ECO:0000256" key="1">
    <source>
        <dbReference type="PROSITE-ProRule" id="PRU00339"/>
    </source>
</evidence>
<name>A0ABW7CCN8_9CYAN</name>
<evidence type="ECO:0000259" key="2">
    <source>
        <dbReference type="Pfam" id="PF12770"/>
    </source>
</evidence>
<dbReference type="PANTHER" id="PTHR10098:SF108">
    <property type="entry name" value="TETRATRICOPEPTIDE REPEAT PROTEIN 28"/>
    <property type="match status" value="1"/>
</dbReference>
<dbReference type="InterPro" id="IPR019734">
    <property type="entry name" value="TPR_rpt"/>
</dbReference>
<comment type="caution">
    <text evidence="3">The sequence shown here is derived from an EMBL/GenBank/DDBJ whole genome shotgun (WGS) entry which is preliminary data.</text>
</comment>
<feature type="repeat" description="TPR" evidence="1">
    <location>
        <begin position="283"/>
        <end position="316"/>
    </location>
</feature>
<dbReference type="Pfam" id="PF13374">
    <property type="entry name" value="TPR_10"/>
    <property type="match status" value="1"/>
</dbReference>
<feature type="repeat" description="TPR" evidence="1">
    <location>
        <begin position="363"/>
        <end position="396"/>
    </location>
</feature>
<feature type="repeat" description="TPR" evidence="1">
    <location>
        <begin position="323"/>
        <end position="356"/>
    </location>
</feature>
<dbReference type="PROSITE" id="PS50005">
    <property type="entry name" value="TPR"/>
    <property type="match status" value="8"/>
</dbReference>
<reference evidence="4" key="1">
    <citation type="journal article" date="2024" name="Algal Res.">
        <title>Biochemical, toxicological and genomic investigation of a high-biomass producing Limnothrix strain isolated from Italian shallow drinking water reservoir.</title>
        <authorList>
            <person name="Simonazzi M."/>
            <person name="Shishido T.K."/>
            <person name="Delbaje E."/>
            <person name="Wahlsten M."/>
            <person name="Fewer D.P."/>
            <person name="Sivonen K."/>
            <person name="Pezzolesi L."/>
            <person name="Pistocchi R."/>
        </authorList>
    </citation>
    <scope>NUCLEOTIDE SEQUENCE [LARGE SCALE GENOMIC DNA]</scope>
    <source>
        <strain evidence="4">LRLZ20PSL1</strain>
    </source>
</reference>
<organism evidence="3 4">
    <name type="scientific">Limnothrix redekei LRLZ20PSL1</name>
    <dbReference type="NCBI Taxonomy" id="3112953"/>
    <lineage>
        <taxon>Bacteria</taxon>
        <taxon>Bacillati</taxon>
        <taxon>Cyanobacteriota</taxon>
        <taxon>Cyanophyceae</taxon>
        <taxon>Pseudanabaenales</taxon>
        <taxon>Pseudanabaenaceae</taxon>
        <taxon>Limnothrix</taxon>
    </lineage>
</organism>
<dbReference type="SUPFAM" id="SSF48452">
    <property type="entry name" value="TPR-like"/>
    <property type="match status" value="3"/>
</dbReference>
<protein>
    <submittedName>
        <fullName evidence="3">CHAT domain-containing tetratricopeptide repeat protein</fullName>
    </submittedName>
</protein>
<feature type="domain" description="CHAT" evidence="2">
    <location>
        <begin position="641"/>
        <end position="908"/>
    </location>
</feature>
<dbReference type="PANTHER" id="PTHR10098">
    <property type="entry name" value="RAPSYN-RELATED"/>
    <property type="match status" value="1"/>
</dbReference>
<feature type="repeat" description="TPR" evidence="1">
    <location>
        <begin position="403"/>
        <end position="436"/>
    </location>
</feature>
<dbReference type="Proteomes" id="UP001604335">
    <property type="component" value="Unassembled WGS sequence"/>
</dbReference>
<dbReference type="EMBL" id="JAZAQF010000086">
    <property type="protein sequence ID" value="MFG3818910.1"/>
    <property type="molecule type" value="Genomic_DNA"/>
</dbReference>
<accession>A0ABW7CCN8</accession>
<dbReference type="PROSITE" id="PS50293">
    <property type="entry name" value="TPR_REGION"/>
    <property type="match status" value="4"/>
</dbReference>
<feature type="repeat" description="TPR" evidence="1">
    <location>
        <begin position="163"/>
        <end position="196"/>
    </location>
</feature>
<dbReference type="RefSeq" id="WP_393014527.1">
    <property type="nucleotide sequence ID" value="NZ_JAZAQF010000086.1"/>
</dbReference>
<feature type="repeat" description="TPR" evidence="1">
    <location>
        <begin position="123"/>
        <end position="156"/>
    </location>
</feature>
<dbReference type="SMART" id="SM00028">
    <property type="entry name" value="TPR"/>
    <property type="match status" value="11"/>
</dbReference>
<evidence type="ECO:0000313" key="4">
    <source>
        <dbReference type="Proteomes" id="UP001604335"/>
    </source>
</evidence>
<keyword evidence="1" id="KW-0802">TPR repeat</keyword>
<dbReference type="Pfam" id="PF12770">
    <property type="entry name" value="CHAT"/>
    <property type="match status" value="1"/>
</dbReference>
<dbReference type="Gene3D" id="1.25.40.10">
    <property type="entry name" value="Tetratricopeptide repeat domain"/>
    <property type="match status" value="4"/>
</dbReference>
<dbReference type="InterPro" id="IPR024983">
    <property type="entry name" value="CHAT_dom"/>
</dbReference>
<proteinExistence type="predicted"/>
<feature type="repeat" description="TPR" evidence="1">
    <location>
        <begin position="83"/>
        <end position="116"/>
    </location>
</feature>